<dbReference type="Proteomes" id="UP001075354">
    <property type="component" value="Chromosome 1"/>
</dbReference>
<evidence type="ECO:0000256" key="8">
    <source>
        <dbReference type="ARBA" id="ARBA00022982"/>
    </source>
</evidence>
<evidence type="ECO:0000256" key="11">
    <source>
        <dbReference type="ARBA" id="ARBA00023136"/>
    </source>
</evidence>
<dbReference type="InterPro" id="IPR009866">
    <property type="entry name" value="NADH_UbQ_OxRdtase_NDUFB4_su"/>
</dbReference>
<keyword evidence="4" id="KW-0813">Transport</keyword>
<evidence type="ECO:0000256" key="2">
    <source>
        <dbReference type="ARBA" id="ARBA00007260"/>
    </source>
</evidence>
<evidence type="ECO:0000313" key="15">
    <source>
        <dbReference type="EMBL" id="KAJ1531815.1"/>
    </source>
</evidence>
<name>A0AAV7Y2I7_9NEOP</name>
<evidence type="ECO:0000313" key="16">
    <source>
        <dbReference type="Proteomes" id="UP001075354"/>
    </source>
</evidence>
<evidence type="ECO:0000256" key="9">
    <source>
        <dbReference type="ARBA" id="ARBA00022989"/>
    </source>
</evidence>
<keyword evidence="7" id="KW-0999">Mitochondrion inner membrane</keyword>
<accession>A0AAV7Y2I7</accession>
<evidence type="ECO:0000256" key="4">
    <source>
        <dbReference type="ARBA" id="ARBA00022448"/>
    </source>
</evidence>
<evidence type="ECO:0000256" key="1">
    <source>
        <dbReference type="ARBA" id="ARBA00004434"/>
    </source>
</evidence>
<organism evidence="15 16">
    <name type="scientific">Megalurothrips usitatus</name>
    <name type="common">bean blossom thrips</name>
    <dbReference type="NCBI Taxonomy" id="439358"/>
    <lineage>
        <taxon>Eukaryota</taxon>
        <taxon>Metazoa</taxon>
        <taxon>Ecdysozoa</taxon>
        <taxon>Arthropoda</taxon>
        <taxon>Hexapoda</taxon>
        <taxon>Insecta</taxon>
        <taxon>Pterygota</taxon>
        <taxon>Neoptera</taxon>
        <taxon>Paraneoptera</taxon>
        <taxon>Thysanoptera</taxon>
        <taxon>Terebrantia</taxon>
        <taxon>Thripoidea</taxon>
        <taxon>Thripidae</taxon>
        <taxon>Megalurothrips</taxon>
    </lineage>
</organism>
<comment type="caution">
    <text evidence="15">The sequence shown here is derived from an EMBL/GenBank/DDBJ whole genome shotgun (WGS) entry which is preliminary data.</text>
</comment>
<keyword evidence="8" id="KW-0249">Electron transport</keyword>
<feature type="transmembrane region" description="Helical" evidence="14">
    <location>
        <begin position="79"/>
        <end position="98"/>
    </location>
</feature>
<comment type="similarity">
    <text evidence="2">Belongs to the complex I NDUFB4 subunit family.</text>
</comment>
<evidence type="ECO:0000256" key="6">
    <source>
        <dbReference type="ARBA" id="ARBA00022692"/>
    </source>
</evidence>
<keyword evidence="11 14" id="KW-0472">Membrane</keyword>
<sequence length="124" mass="14349">MLPKGTPIVTQSDREIRLIQEKARQRQAMREYVIKERSNPFRIAAAHGTGFIEDPAYIRYEASLSFVSEVNHFRPTLKATGLFMAFIVLPIVGIGLLSEHYRNEFEQKCRRGEISYAKRNNKFS</sequence>
<keyword evidence="10" id="KW-0496">Mitochondrion</keyword>
<comment type="subcellular location">
    <subcellularLocation>
        <location evidence="1">Mitochondrion inner membrane</location>
        <topology evidence="1">Single-pass membrane protein</topology>
    </subcellularLocation>
</comment>
<evidence type="ECO:0000256" key="5">
    <source>
        <dbReference type="ARBA" id="ARBA00022660"/>
    </source>
</evidence>
<reference evidence="15" key="1">
    <citation type="submission" date="2022-12" db="EMBL/GenBank/DDBJ databases">
        <title>Chromosome-level genome assembly of the bean flower thrips Megalurothrips usitatus.</title>
        <authorList>
            <person name="Ma L."/>
            <person name="Liu Q."/>
            <person name="Li H."/>
            <person name="Cai W."/>
        </authorList>
    </citation>
    <scope>NUCLEOTIDE SEQUENCE</scope>
    <source>
        <strain evidence="15">Cailab_2022a</strain>
    </source>
</reference>
<dbReference type="EMBL" id="JAPTSV010000001">
    <property type="protein sequence ID" value="KAJ1531815.1"/>
    <property type="molecule type" value="Genomic_DNA"/>
</dbReference>
<evidence type="ECO:0000256" key="3">
    <source>
        <dbReference type="ARBA" id="ARBA00018681"/>
    </source>
</evidence>
<evidence type="ECO:0000256" key="12">
    <source>
        <dbReference type="ARBA" id="ARBA00030212"/>
    </source>
</evidence>
<evidence type="ECO:0000256" key="14">
    <source>
        <dbReference type="SAM" id="Phobius"/>
    </source>
</evidence>
<keyword evidence="16" id="KW-1185">Reference proteome</keyword>
<dbReference type="AlphaFoldDB" id="A0AAV7Y2I7"/>
<keyword evidence="9 14" id="KW-1133">Transmembrane helix</keyword>
<evidence type="ECO:0000256" key="10">
    <source>
        <dbReference type="ARBA" id="ARBA00023128"/>
    </source>
</evidence>
<protein>
    <recommendedName>
        <fullName evidence="3">NADH dehydrogenase [ubiquinone] 1 beta subcomplex subunit 4</fullName>
    </recommendedName>
    <alternativeName>
        <fullName evidence="12">Complex I-B15</fullName>
    </alternativeName>
    <alternativeName>
        <fullName evidence="13">NADH-ubiquinone oxidoreductase B15 subunit</fullName>
    </alternativeName>
</protein>
<keyword evidence="5" id="KW-0679">Respiratory chain</keyword>
<dbReference type="GO" id="GO:0005743">
    <property type="term" value="C:mitochondrial inner membrane"/>
    <property type="evidence" value="ECO:0007669"/>
    <property type="project" value="UniProtKB-SubCell"/>
</dbReference>
<evidence type="ECO:0000256" key="7">
    <source>
        <dbReference type="ARBA" id="ARBA00022792"/>
    </source>
</evidence>
<evidence type="ECO:0000256" key="13">
    <source>
        <dbReference type="ARBA" id="ARBA00030987"/>
    </source>
</evidence>
<proteinExistence type="inferred from homology"/>
<gene>
    <name evidence="15" type="ORF">ONE63_000469</name>
</gene>
<dbReference type="Pfam" id="PF07225">
    <property type="entry name" value="NDUF_B4"/>
    <property type="match status" value="1"/>
</dbReference>
<keyword evidence="6 14" id="KW-0812">Transmembrane</keyword>